<proteinExistence type="predicted"/>
<evidence type="ECO:0000259" key="1">
    <source>
        <dbReference type="Pfam" id="PF01979"/>
    </source>
</evidence>
<name>A0A0L6TW90_9FIRM</name>
<dbReference type="STRING" id="52689.AKG39_17220"/>
<dbReference type="EMBL" id="LGYO01000055">
    <property type="protein sequence ID" value="KNZ40523.1"/>
    <property type="molecule type" value="Genomic_DNA"/>
</dbReference>
<organism evidence="2 3">
    <name type="scientific">Acetobacterium bakii</name>
    <dbReference type="NCBI Taxonomy" id="52689"/>
    <lineage>
        <taxon>Bacteria</taxon>
        <taxon>Bacillati</taxon>
        <taxon>Bacillota</taxon>
        <taxon>Clostridia</taxon>
        <taxon>Eubacteriales</taxon>
        <taxon>Eubacteriaceae</taxon>
        <taxon>Acetobacterium</taxon>
    </lineage>
</organism>
<evidence type="ECO:0000313" key="2">
    <source>
        <dbReference type="EMBL" id="KNZ40523.1"/>
    </source>
</evidence>
<comment type="caution">
    <text evidence="2">The sequence shown here is derived from an EMBL/GenBank/DDBJ whole genome shotgun (WGS) entry which is preliminary data.</text>
</comment>
<dbReference type="Pfam" id="PF01979">
    <property type="entry name" value="Amidohydro_1"/>
    <property type="match status" value="1"/>
</dbReference>
<gene>
    <name evidence="2" type="ORF">AKG39_17220</name>
</gene>
<dbReference type="PANTHER" id="PTHR43135">
    <property type="entry name" value="ALPHA-D-RIBOSE 1-METHYLPHOSPHONATE 5-TRIPHOSPHATE DIPHOSPHATASE"/>
    <property type="match status" value="1"/>
</dbReference>
<dbReference type="AlphaFoldDB" id="A0A0L6TW90"/>
<accession>A0A0L6TW90</accession>
<feature type="domain" description="Amidohydrolase-related" evidence="1">
    <location>
        <begin position="90"/>
        <end position="245"/>
    </location>
</feature>
<keyword evidence="3" id="KW-1185">Reference proteome</keyword>
<protein>
    <submittedName>
        <fullName evidence="2">Amidohydrolase</fullName>
    </submittedName>
</protein>
<dbReference type="SUPFAM" id="SSF51556">
    <property type="entry name" value="Metallo-dependent hydrolases"/>
    <property type="match status" value="1"/>
</dbReference>
<dbReference type="InterPro" id="IPR032466">
    <property type="entry name" value="Metal_Hydrolase"/>
</dbReference>
<dbReference type="Gene3D" id="3.20.20.140">
    <property type="entry name" value="Metal-dependent hydrolases"/>
    <property type="match status" value="1"/>
</dbReference>
<evidence type="ECO:0000313" key="3">
    <source>
        <dbReference type="Proteomes" id="UP000036873"/>
    </source>
</evidence>
<sequence>MHCGLGNNRINRQSGITDDNTVKSMKHFVELYKKKGIQAMRDGGDISGVGIILRDISKDSGLIYRTPIRAFYKKKYYGDFLGEPLEDIKDGIQKMDALIKESPDFIKIILTGIMSFSKYGVSGPIGFSKDECVAMIDHAHHRGLSVMVHANTPEGIMLALTSGADTIEHGYGIDNDCLCAMRESGVVWVPTLAPFANISKCDDESPMRKYREISEQYFRQHQLQVKKANEMGVSIALGSDSGATLVSHGQGTLDEQDYLLSCGLTEKKLETIGKQVIGIK</sequence>
<keyword evidence="2" id="KW-0378">Hydrolase</keyword>
<reference evidence="3" key="1">
    <citation type="submission" date="2015-07" db="EMBL/GenBank/DDBJ databases">
        <title>Draft genome sequence of Acetobacterium bakii DSM 8293, a potential psychrophilic chemical producer through syngas fermentation.</title>
        <authorList>
            <person name="Song Y."/>
            <person name="Hwang S."/>
            <person name="Cho B.-K."/>
        </authorList>
    </citation>
    <scope>NUCLEOTIDE SEQUENCE [LARGE SCALE GENOMIC DNA]</scope>
    <source>
        <strain evidence="3">DSM 8239</strain>
    </source>
</reference>
<dbReference type="InterPro" id="IPR051781">
    <property type="entry name" value="Metallo-dep_Hydrolase"/>
</dbReference>
<dbReference type="Proteomes" id="UP000036873">
    <property type="component" value="Unassembled WGS sequence"/>
</dbReference>
<dbReference type="PANTHER" id="PTHR43135:SF3">
    <property type="entry name" value="ALPHA-D-RIBOSE 1-METHYLPHOSPHONATE 5-TRIPHOSPHATE DIPHOSPHATASE"/>
    <property type="match status" value="1"/>
</dbReference>
<dbReference type="GO" id="GO:0016787">
    <property type="term" value="F:hydrolase activity"/>
    <property type="evidence" value="ECO:0007669"/>
    <property type="project" value="UniProtKB-KW"/>
</dbReference>
<dbReference type="InterPro" id="IPR006680">
    <property type="entry name" value="Amidohydro-rel"/>
</dbReference>